<dbReference type="InterPro" id="IPR007833">
    <property type="entry name" value="Capsule_polysaccharide_synth"/>
</dbReference>
<dbReference type="Gene3D" id="3.90.550.10">
    <property type="entry name" value="Spore Coat Polysaccharide Biosynthesis Protein SpsA, Chain A"/>
    <property type="match status" value="1"/>
</dbReference>
<proteinExistence type="predicted"/>
<comment type="caution">
    <text evidence="2">The sequence shown here is derived from an EMBL/GenBank/DDBJ whole genome shotgun (WGS) entry which is preliminary data.</text>
</comment>
<dbReference type="Pfam" id="PF10111">
    <property type="entry name" value="Glyco_tranf_2_2"/>
    <property type="match status" value="1"/>
</dbReference>
<dbReference type="Proteomes" id="UP000600139">
    <property type="component" value="Unassembled WGS sequence"/>
</dbReference>
<organism evidence="2 3">
    <name type="scientific">Luteolibacter yonseiensis</name>
    <dbReference type="NCBI Taxonomy" id="1144680"/>
    <lineage>
        <taxon>Bacteria</taxon>
        <taxon>Pseudomonadati</taxon>
        <taxon>Verrucomicrobiota</taxon>
        <taxon>Verrucomicrobiia</taxon>
        <taxon>Verrucomicrobiales</taxon>
        <taxon>Verrucomicrobiaceae</taxon>
        <taxon>Luteolibacter</taxon>
    </lineage>
</organism>
<evidence type="ECO:0000313" key="2">
    <source>
        <dbReference type="EMBL" id="MBK1816387.1"/>
    </source>
</evidence>
<evidence type="ECO:0000313" key="3">
    <source>
        <dbReference type="Proteomes" id="UP000600139"/>
    </source>
</evidence>
<dbReference type="GO" id="GO:0000271">
    <property type="term" value="P:polysaccharide biosynthetic process"/>
    <property type="evidence" value="ECO:0007669"/>
    <property type="project" value="InterPro"/>
</dbReference>
<evidence type="ECO:0000259" key="1">
    <source>
        <dbReference type="Pfam" id="PF10111"/>
    </source>
</evidence>
<keyword evidence="3" id="KW-1185">Reference proteome</keyword>
<feature type="domain" description="Glycosyltransferase 2-like prokaryotic type" evidence="1">
    <location>
        <begin position="47"/>
        <end position="328"/>
    </location>
</feature>
<accession>A0A934R3W5</accession>
<reference evidence="2" key="1">
    <citation type="submission" date="2021-01" db="EMBL/GenBank/DDBJ databases">
        <title>Modified the classification status of verrucomicrobia.</title>
        <authorList>
            <person name="Feng X."/>
        </authorList>
    </citation>
    <scope>NUCLEOTIDE SEQUENCE</scope>
    <source>
        <strain evidence="2">JCM 18052</strain>
    </source>
</reference>
<dbReference type="Pfam" id="PF05159">
    <property type="entry name" value="Capsule_synth"/>
    <property type="match status" value="1"/>
</dbReference>
<gene>
    <name evidence="2" type="ORF">JIN84_12240</name>
</gene>
<sequence>MRPDPTAKESFNRHGPTQQMFSYQEQSGNFAAWTLTPPRDYSSADITAVICIRSHAKNPWVLDRLAKLPGFYDPAPRFQIVDFGSQEPYSDSLRNLCEINGFDYHRVDDDGVFSLSIARNEGAEKATTDLLYFTDIDFVSTPGHFGDLARYAIQHDYSIIRDIVLNIPAYHLTENRSAEFFEVPAESRARYLAQLGALAMEGPKGEFAEFIAPYSNNFLCTRDFFMISGGYDTTFRGHGSEDFELMIRFARHTRSVELPEDLTTDCQSPVRDSFFKPRPYQGFRRLGEAVSYRAEATGFKTFHLWHPTPVGDPWRDLNDWNRNTFRESVAKYDGPPSNLAKVDHLSRERKALCVCKDPEHYGYFLPFRVLGYELSVLQDDSEQEIQRARELIDSRQVDAFMIFNPYMKSHAGFHELYQLAKERGVQVVVVERGALPSTIYYAPDVSYNDPDFLDYDAAPFTIDDEATGKAEEICKKIRTGAWTLETLDGYWETRRKYAPLEAGNKIKIFIPLQLADDLAVTKFVRAAQNYPEFEAAIRETARIHGDIVFVVKAHPLNRDVFSGSEPNIIVCNNQENVHAVIDTCDFTVCYNSGVGLLSLIHGKPTVTIGNAFYNVHGTGHRADSFNEAVNLIARGNCPPPDPAVLKRFLAWLLTRKYSFFKADDHIRSFQHRNSHGYKDIMVTHFNWNGTSMPLGRTSAMSRIQKDSYINGRLGLAIGTSPDWFGNLGIHKRGPFKSFFLNYFKRPYRRFIARLKP</sequence>
<dbReference type="EMBL" id="JAENIK010000011">
    <property type="protein sequence ID" value="MBK1816387.1"/>
    <property type="molecule type" value="Genomic_DNA"/>
</dbReference>
<dbReference type="InterPro" id="IPR029044">
    <property type="entry name" value="Nucleotide-diphossugar_trans"/>
</dbReference>
<name>A0A934R3W5_9BACT</name>
<dbReference type="CDD" id="cd00761">
    <property type="entry name" value="Glyco_tranf_GTA_type"/>
    <property type="match status" value="1"/>
</dbReference>
<dbReference type="InterPro" id="IPR019290">
    <property type="entry name" value="GlycosylTrfase-like_prok"/>
</dbReference>
<dbReference type="RefSeq" id="WP_200351325.1">
    <property type="nucleotide sequence ID" value="NZ_BAABHZ010000006.1"/>
</dbReference>
<protein>
    <recommendedName>
        <fullName evidence="1">Glycosyltransferase 2-like prokaryotic type domain-containing protein</fullName>
    </recommendedName>
</protein>
<dbReference type="Gene3D" id="3.40.50.2300">
    <property type="match status" value="1"/>
</dbReference>
<dbReference type="SUPFAM" id="SSF53756">
    <property type="entry name" value="UDP-Glycosyltransferase/glycogen phosphorylase"/>
    <property type="match status" value="1"/>
</dbReference>
<dbReference type="AlphaFoldDB" id="A0A934R3W5"/>
<dbReference type="GO" id="GO:0015774">
    <property type="term" value="P:polysaccharide transport"/>
    <property type="evidence" value="ECO:0007669"/>
    <property type="project" value="InterPro"/>
</dbReference>
<dbReference type="SUPFAM" id="SSF53448">
    <property type="entry name" value="Nucleotide-diphospho-sugar transferases"/>
    <property type="match status" value="1"/>
</dbReference>